<dbReference type="InterPro" id="IPR045063">
    <property type="entry name" value="Dynamin_N"/>
</dbReference>
<dbReference type="Gene3D" id="3.40.50.300">
    <property type="entry name" value="P-loop containing nucleotide triphosphate hydrolases"/>
    <property type="match status" value="2"/>
</dbReference>
<dbReference type="InParanoid" id="G4TKL5"/>
<dbReference type="InterPro" id="IPR027417">
    <property type="entry name" value="P-loop_NTPase"/>
</dbReference>
<dbReference type="OrthoDB" id="3598281at2759"/>
<feature type="domain" description="Dynamin N-terminal" evidence="1">
    <location>
        <begin position="261"/>
        <end position="453"/>
    </location>
</feature>
<gene>
    <name evidence="2" type="ORF">PIIN_05788</name>
</gene>
<sequence>MVPGCNSHLMSTYPVDFSTCLDAALGLVETYLRDADHALSVGRNEIAPALTELLDLREELRFTRLMEGEYAMAPINEIMVSCNFIIESLSPPSTPGTAFQQTCSGTPGDQNVDCQEFCTLVRQLKGRLSTALKHVDGRLYPTPSPSAADYEPPFSYAFALPARSMPLPPNGIVQGYEEKMHKYGLAWAMQMRRELAEAPNLPGRQIIRQLWNRTLLSLQGTVPDPPPLDMDLEAFRDSYNEFDQMLRDSIVRQTVDHHCAVFVGLQNSGKSTLINALIDQDLLPTGDGVVTTLPSRIVHDAEAYQPIMHLPHQFLDRTLTKLRAAWPLLIQRHPNYRRTTSYMKERIELIIDPLLVLPSTVHGLQEVKRTLGILNDIIRISDMFGLEYDDISAGEWIRINIRFPFEVQPIRGHYEFVDIPGLTETFEKNYWTILALQTIRRATVVVAVVDANSYHRGSWRDLPHVIYEGTNLPASVIAVTKTDLFVETESWPAVRADIQRTFWKEYPSGLYFEGSPRVGWELRDMREQLKHMNVVPQLSLLREQYRKATHIVWPSGSVSDAGFTSATLDSLKASIDAQAEKQGFDQFLKDFYRSFRGNAVDPYLTDELRGLANRIVPLIESIEHQLEYIGLTPYDSKAQFAAYEALQSEAKNMIEEWFHVQDSLIQECDLIIVRSSSNVQEEGAEVVSGFDYYSEATTLGTDSPSGGVKAFFLSAQDAEHFLENVQAVLKSQLRDLQSRALHSVSVDAKAVLESQLASLIRGRKLRIPIEHLAEQFQEQINNSATSTPWSPQKVDVISLVSPIGEKDRLTAEFVGMQQKVLNVISPRSGGPNGNRPLQSTSTLLRGLVAAIAIWPFALKIPLTRAKSPVYCLVDLRDLRNSLLEALIKPWSIQLRADLKSAVYSSLQTEAAILPRVVDNAAKVKFQESTNYPPAGLSEELIDNYIRSYCNLVAAKAALEQLTEKAA</sequence>
<reference evidence="2 3" key="1">
    <citation type="journal article" date="2011" name="PLoS Pathog.">
        <title>Endophytic Life Strategies Decoded by Genome and Transcriptome Analyses of the Mutualistic Root Symbiont Piriformospora indica.</title>
        <authorList>
            <person name="Zuccaro A."/>
            <person name="Lahrmann U."/>
            <person name="Guldener U."/>
            <person name="Langen G."/>
            <person name="Pfiffi S."/>
            <person name="Biedenkopf D."/>
            <person name="Wong P."/>
            <person name="Samans B."/>
            <person name="Grimm C."/>
            <person name="Basiewicz M."/>
            <person name="Murat C."/>
            <person name="Martin F."/>
            <person name="Kogel K.H."/>
        </authorList>
    </citation>
    <scope>NUCLEOTIDE SEQUENCE [LARGE SCALE GENOMIC DNA]</scope>
    <source>
        <strain evidence="2 3">DSM 11827</strain>
    </source>
</reference>
<organism evidence="2 3">
    <name type="scientific">Serendipita indica (strain DSM 11827)</name>
    <name type="common">Root endophyte fungus</name>
    <name type="synonym">Piriformospora indica</name>
    <dbReference type="NCBI Taxonomy" id="1109443"/>
    <lineage>
        <taxon>Eukaryota</taxon>
        <taxon>Fungi</taxon>
        <taxon>Dikarya</taxon>
        <taxon>Basidiomycota</taxon>
        <taxon>Agaricomycotina</taxon>
        <taxon>Agaricomycetes</taxon>
        <taxon>Sebacinales</taxon>
        <taxon>Serendipitaceae</taxon>
        <taxon>Serendipita</taxon>
    </lineage>
</organism>
<name>G4TKL5_SERID</name>
<comment type="caution">
    <text evidence="2">The sequence shown here is derived from an EMBL/GenBank/DDBJ whole genome shotgun (WGS) entry which is preliminary data.</text>
</comment>
<evidence type="ECO:0000259" key="1">
    <source>
        <dbReference type="Pfam" id="PF00350"/>
    </source>
</evidence>
<keyword evidence="3" id="KW-1185">Reference proteome</keyword>
<evidence type="ECO:0000313" key="3">
    <source>
        <dbReference type="Proteomes" id="UP000007148"/>
    </source>
</evidence>
<accession>G4TKL5</accession>
<dbReference type="EMBL" id="CAFZ01000137">
    <property type="protein sequence ID" value="CCA71853.1"/>
    <property type="molecule type" value="Genomic_DNA"/>
</dbReference>
<dbReference type="Proteomes" id="UP000007148">
    <property type="component" value="Unassembled WGS sequence"/>
</dbReference>
<dbReference type="AlphaFoldDB" id="G4TKL5"/>
<dbReference type="HOGENOM" id="CLU_351641_0_0_1"/>
<evidence type="ECO:0000313" key="2">
    <source>
        <dbReference type="EMBL" id="CCA71853.1"/>
    </source>
</evidence>
<dbReference type="Pfam" id="PF00350">
    <property type="entry name" value="Dynamin_N"/>
    <property type="match status" value="1"/>
</dbReference>
<dbReference type="SUPFAM" id="SSF52540">
    <property type="entry name" value="P-loop containing nucleoside triphosphate hydrolases"/>
    <property type="match status" value="1"/>
</dbReference>
<proteinExistence type="predicted"/>
<protein>
    <recommendedName>
        <fullName evidence="1">Dynamin N-terminal domain-containing protein</fullName>
    </recommendedName>
</protein>